<sequence>MSEVFIPPEAIEAARYALGCVYEPSASNLDDRIPSLNTAYERRFSPAVWRAAIKRVLDSGEVGNAGRSSLDDHRLLPKMRFFRDVESGNPVAILASRVEDMTTEDRAYLREIEPSHLDQATVDRLISAAIDEEVRRSGL</sequence>
<accession>I6NTL7</accession>
<dbReference type="EMBL" id="JN564907">
    <property type="protein sequence ID" value="AEY69539.1"/>
    <property type="molecule type" value="Genomic_DNA"/>
</dbReference>
<protein>
    <submittedName>
        <fullName evidence="1">Uncharacterized protein</fullName>
    </submittedName>
</protein>
<dbReference type="Proteomes" id="UP000009012">
    <property type="component" value="Segment"/>
</dbReference>
<evidence type="ECO:0000313" key="1">
    <source>
        <dbReference type="EMBL" id="AEY69539.1"/>
    </source>
</evidence>
<dbReference type="KEGG" id="vg:13405209"/>
<proteinExistence type="predicted"/>
<name>I6NTL7_9CAUD</name>
<evidence type="ECO:0000313" key="2">
    <source>
        <dbReference type="Proteomes" id="UP000009012"/>
    </source>
</evidence>
<gene>
    <name evidence="1" type="ORF">AH2_00029</name>
</gene>
<keyword evidence="2" id="KW-1185">Reference proteome</keyword>
<dbReference type="RefSeq" id="YP_006561113.1">
    <property type="nucleotide sequence ID" value="NC_018283.1"/>
</dbReference>
<reference evidence="1 2" key="1">
    <citation type="journal article" date="2012" name="BMC Genomics">
        <title>Comparative analysis of two phenotypically-similar but genomically-distinct Burkholderia cenocepacia-specific bacteriophages.</title>
        <authorList>
            <person name="Lynch K.H."/>
            <person name="Stothard P."/>
            <person name="Dennis J.J."/>
        </authorList>
    </citation>
    <scope>NUCLEOTIDE SEQUENCE [LARGE SCALE GENOMIC DNA]</scope>
</reference>
<organism evidence="1 2">
    <name type="scientific">Burkholderia phage vB_BceS_AH2</name>
    <dbReference type="NCBI Taxonomy" id="1133022"/>
    <lineage>
        <taxon>Viruses</taxon>
        <taxon>Duplodnaviria</taxon>
        <taxon>Heunggongvirae</taxon>
        <taxon>Uroviricota</taxon>
        <taxon>Caudoviricetes</taxon>
        <taxon>Casjensviridae</taxon>
        <taxon>Ahduovirus</taxon>
        <taxon>Ahduovirus AH2</taxon>
        <taxon>Burkholderia virus AH2</taxon>
    </lineage>
</organism>
<dbReference type="GeneID" id="13405209"/>